<reference evidence="1" key="2">
    <citation type="journal article" date="2023" name="Plants (Basel)">
        <title>Annotation of the Turnera subulata (Passifloraceae) Draft Genome Reveals the S-Locus Evolved after the Divergence of Turneroideae from Passifloroideae in a Stepwise Manner.</title>
        <authorList>
            <person name="Henning P.M."/>
            <person name="Roalson E.H."/>
            <person name="Mir W."/>
            <person name="McCubbin A.G."/>
            <person name="Shore J.S."/>
        </authorList>
    </citation>
    <scope>NUCLEOTIDE SEQUENCE</scope>
    <source>
        <strain evidence="1">F60SS</strain>
    </source>
</reference>
<comment type="caution">
    <text evidence="1">The sequence shown here is derived from an EMBL/GenBank/DDBJ whole genome shotgun (WGS) entry which is preliminary data.</text>
</comment>
<evidence type="ECO:0000313" key="1">
    <source>
        <dbReference type="EMBL" id="KAJ4825816.1"/>
    </source>
</evidence>
<protein>
    <recommendedName>
        <fullName evidence="3">DUF4283 domain-containing protein</fullName>
    </recommendedName>
</protein>
<organism evidence="1 2">
    <name type="scientific">Turnera subulata</name>
    <dbReference type="NCBI Taxonomy" id="218843"/>
    <lineage>
        <taxon>Eukaryota</taxon>
        <taxon>Viridiplantae</taxon>
        <taxon>Streptophyta</taxon>
        <taxon>Embryophyta</taxon>
        <taxon>Tracheophyta</taxon>
        <taxon>Spermatophyta</taxon>
        <taxon>Magnoliopsida</taxon>
        <taxon>eudicotyledons</taxon>
        <taxon>Gunneridae</taxon>
        <taxon>Pentapetalae</taxon>
        <taxon>rosids</taxon>
        <taxon>fabids</taxon>
        <taxon>Malpighiales</taxon>
        <taxon>Passifloraceae</taxon>
        <taxon>Turnera</taxon>
    </lineage>
</organism>
<dbReference type="Proteomes" id="UP001141552">
    <property type="component" value="Unassembled WGS sequence"/>
</dbReference>
<proteinExistence type="predicted"/>
<reference evidence="1" key="1">
    <citation type="submission" date="2022-02" db="EMBL/GenBank/DDBJ databases">
        <authorList>
            <person name="Henning P.M."/>
            <person name="McCubbin A.G."/>
            <person name="Shore J.S."/>
        </authorList>
    </citation>
    <scope>NUCLEOTIDE SEQUENCE</scope>
    <source>
        <strain evidence="1">F60SS</strain>
        <tissue evidence="1">Leaves</tissue>
    </source>
</reference>
<name>A0A9Q0F8Q8_9ROSI</name>
<gene>
    <name evidence="1" type="ORF">Tsubulata_015740</name>
</gene>
<dbReference type="AlphaFoldDB" id="A0A9Q0F8Q8"/>
<sequence>MYVFHFLSVAEKERFLRGSPWTFCGHPLFLQEWPASVALASMEVEDARIWVQIFGLTPNQMTWKKAVTITSLFAGVDTIELPPDSSPHWREFIKMKESHVERVAQDAQQPIYAAFGEAGGQPSGSMP</sequence>
<dbReference type="EMBL" id="JAKUCV010006803">
    <property type="protein sequence ID" value="KAJ4825816.1"/>
    <property type="molecule type" value="Genomic_DNA"/>
</dbReference>
<evidence type="ECO:0000313" key="2">
    <source>
        <dbReference type="Proteomes" id="UP001141552"/>
    </source>
</evidence>
<evidence type="ECO:0008006" key="3">
    <source>
        <dbReference type="Google" id="ProtNLM"/>
    </source>
</evidence>
<dbReference type="OrthoDB" id="1750606at2759"/>
<accession>A0A9Q0F8Q8</accession>
<keyword evidence="2" id="KW-1185">Reference proteome</keyword>